<dbReference type="EMBL" id="GIFC01009081">
    <property type="protein sequence ID" value="MXU91164.1"/>
    <property type="molecule type" value="Transcribed_RNA"/>
</dbReference>
<evidence type="ECO:0000313" key="2">
    <source>
        <dbReference type="EMBL" id="MXU91164.1"/>
    </source>
</evidence>
<feature type="transmembrane region" description="Helical" evidence="1">
    <location>
        <begin position="43"/>
        <end position="64"/>
    </location>
</feature>
<reference evidence="2" key="1">
    <citation type="submission" date="2019-12" db="EMBL/GenBank/DDBJ databases">
        <title>An insight into the sialome of adult female Ixodes ricinus ticks feeding for 6 days.</title>
        <authorList>
            <person name="Perner J."/>
            <person name="Ribeiro J.M.C."/>
        </authorList>
    </citation>
    <scope>NUCLEOTIDE SEQUENCE</scope>
    <source>
        <strain evidence="2">Semi-engorged</strain>
        <tissue evidence="2">Salivary glands</tissue>
    </source>
</reference>
<feature type="transmembrane region" description="Helical" evidence="1">
    <location>
        <begin position="12"/>
        <end position="31"/>
    </location>
</feature>
<feature type="transmembrane region" description="Helical" evidence="1">
    <location>
        <begin position="76"/>
        <end position="100"/>
    </location>
</feature>
<sequence length="120" mass="12913">MLRRVFTLHSVIFHFAVSVISFAIDNLFSFVNRPPSIGRKRTVVMLVARVLSFVPHAGVKVGVAIGEVPFFSSTVVGLWCVCLAVGLTADLVIAVAPALASRSATESRMLGPLLHLSPRE</sequence>
<dbReference type="AlphaFoldDB" id="A0A6B0UNQ4"/>
<keyword evidence="1" id="KW-1133">Transmembrane helix</keyword>
<keyword evidence="1" id="KW-0812">Transmembrane</keyword>
<accession>A0A6B0UNQ4</accession>
<organism evidence="2">
    <name type="scientific">Ixodes ricinus</name>
    <name type="common">Common tick</name>
    <name type="synonym">Acarus ricinus</name>
    <dbReference type="NCBI Taxonomy" id="34613"/>
    <lineage>
        <taxon>Eukaryota</taxon>
        <taxon>Metazoa</taxon>
        <taxon>Ecdysozoa</taxon>
        <taxon>Arthropoda</taxon>
        <taxon>Chelicerata</taxon>
        <taxon>Arachnida</taxon>
        <taxon>Acari</taxon>
        <taxon>Parasitiformes</taxon>
        <taxon>Ixodida</taxon>
        <taxon>Ixodoidea</taxon>
        <taxon>Ixodidae</taxon>
        <taxon>Ixodinae</taxon>
        <taxon>Ixodes</taxon>
    </lineage>
</organism>
<name>A0A6B0UNQ4_IXORI</name>
<evidence type="ECO:0000256" key="1">
    <source>
        <dbReference type="SAM" id="Phobius"/>
    </source>
</evidence>
<proteinExistence type="predicted"/>
<protein>
    <submittedName>
        <fullName evidence="2">Uncharacterized protein</fullName>
    </submittedName>
</protein>
<keyword evidence="1" id="KW-0472">Membrane</keyword>